<dbReference type="SMART" id="SM01012">
    <property type="entry name" value="ANTAR"/>
    <property type="match status" value="1"/>
</dbReference>
<evidence type="ECO:0000256" key="2">
    <source>
        <dbReference type="ARBA" id="ARBA00022777"/>
    </source>
</evidence>
<accession>A0A1V0AJF9</accession>
<dbReference type="EMBL" id="CP017717">
    <property type="protein sequence ID" value="AQZ70357.1"/>
    <property type="molecule type" value="Genomic_DNA"/>
</dbReference>
<dbReference type="KEGG" id="noa:BKM31_12885"/>
<dbReference type="Pfam" id="PF13185">
    <property type="entry name" value="GAF_2"/>
    <property type="match status" value="1"/>
</dbReference>
<dbReference type="Gene3D" id="3.30.450.40">
    <property type="match status" value="1"/>
</dbReference>
<keyword evidence="2" id="KW-0418">Kinase</keyword>
<keyword evidence="7" id="KW-1185">Reference proteome</keyword>
<dbReference type="Gene3D" id="1.10.10.10">
    <property type="entry name" value="Winged helix-like DNA-binding domain superfamily/Winged helix DNA-binding domain"/>
    <property type="match status" value="1"/>
</dbReference>
<proteinExistence type="predicted"/>
<dbReference type="STRING" id="1909395.BKM31_12885"/>
<feature type="domain" description="ANTAR" evidence="5">
    <location>
        <begin position="160"/>
        <end position="221"/>
    </location>
</feature>
<evidence type="ECO:0000313" key="7">
    <source>
        <dbReference type="Proteomes" id="UP000190797"/>
    </source>
</evidence>
<gene>
    <name evidence="6" type="ORF">BKM31_12885</name>
</gene>
<sequence length="242" mass="25674">MHELAGALLATSNIDAALNELAVAASRIAPGAPMAGVTLRLGERVMTVASSEAHALLVDEIQYDNEPDGGPCLQAIDTGQIVIVEDLGTETRWGTYATLLLSHGLRSIYSSPLHAGEPVIGALNMYATTPAATAFTPAARTAIARVADHTGLLLHAVLQAARHAEITGQFRQALTNRAIIEQAIGILMGQRRCTAAEAFAIMRRTSQNRNRRLRDVAADIIIAFTGRPPQPSPFADPPEGFP</sequence>
<dbReference type="AlphaFoldDB" id="A0A1V0AJF9"/>
<evidence type="ECO:0000259" key="5">
    <source>
        <dbReference type="PROSITE" id="PS50921"/>
    </source>
</evidence>
<dbReference type="SUPFAM" id="SSF55781">
    <property type="entry name" value="GAF domain-like"/>
    <property type="match status" value="1"/>
</dbReference>
<organism evidence="6 7">
    <name type="scientific">[Actinomadura] parvosata subsp. kistnae</name>
    <dbReference type="NCBI Taxonomy" id="1909395"/>
    <lineage>
        <taxon>Bacteria</taxon>
        <taxon>Bacillati</taxon>
        <taxon>Actinomycetota</taxon>
        <taxon>Actinomycetes</taxon>
        <taxon>Streptosporangiales</taxon>
        <taxon>Streptosporangiaceae</taxon>
        <taxon>Nonomuraea</taxon>
    </lineage>
</organism>
<dbReference type="InterPro" id="IPR012074">
    <property type="entry name" value="GAF_ANTAR"/>
</dbReference>
<keyword evidence="4" id="KW-0804">Transcription</keyword>
<dbReference type="InterPro" id="IPR036388">
    <property type="entry name" value="WH-like_DNA-bd_sf"/>
</dbReference>
<evidence type="ECO:0000256" key="3">
    <source>
        <dbReference type="ARBA" id="ARBA00023015"/>
    </source>
</evidence>
<dbReference type="Proteomes" id="UP000190797">
    <property type="component" value="Chromosome"/>
</dbReference>
<dbReference type="SUPFAM" id="SSF52172">
    <property type="entry name" value="CheY-like"/>
    <property type="match status" value="1"/>
</dbReference>
<dbReference type="InterPro" id="IPR029016">
    <property type="entry name" value="GAF-like_dom_sf"/>
</dbReference>
<keyword evidence="3" id="KW-0805">Transcription regulation</keyword>
<dbReference type="InterPro" id="IPR005561">
    <property type="entry name" value="ANTAR"/>
</dbReference>
<dbReference type="Pfam" id="PF03861">
    <property type="entry name" value="ANTAR"/>
    <property type="match status" value="1"/>
</dbReference>
<dbReference type="GO" id="GO:0003723">
    <property type="term" value="F:RNA binding"/>
    <property type="evidence" value="ECO:0007669"/>
    <property type="project" value="InterPro"/>
</dbReference>
<dbReference type="PROSITE" id="PS50921">
    <property type="entry name" value="ANTAR"/>
    <property type="match status" value="1"/>
</dbReference>
<reference evidence="7" key="1">
    <citation type="journal article" date="2017" name="Med. Chem. Commun.">
        <title>Nonomuraea sp. ATCC 55076 harbours the largest actinomycete chromosome to date and the kistamicin biosynthetic gene cluster.</title>
        <authorList>
            <person name="Nazari B."/>
            <person name="Forneris C.C."/>
            <person name="Gibson M.I."/>
            <person name="Moon K."/>
            <person name="Schramma K.R."/>
            <person name="Seyedsayamdost M.R."/>
        </authorList>
    </citation>
    <scope>NUCLEOTIDE SEQUENCE [LARGE SCALE GENOMIC DNA]</scope>
    <source>
        <strain evidence="7">ATCC 55076</strain>
    </source>
</reference>
<dbReference type="PIRSF" id="PIRSF036625">
    <property type="entry name" value="GAF_ANTAR"/>
    <property type="match status" value="1"/>
</dbReference>
<dbReference type="GO" id="GO:0016301">
    <property type="term" value="F:kinase activity"/>
    <property type="evidence" value="ECO:0007669"/>
    <property type="project" value="UniProtKB-KW"/>
</dbReference>
<dbReference type="InterPro" id="IPR003018">
    <property type="entry name" value="GAF"/>
</dbReference>
<evidence type="ECO:0000313" key="6">
    <source>
        <dbReference type="EMBL" id="AQZ70357.1"/>
    </source>
</evidence>
<dbReference type="InterPro" id="IPR011006">
    <property type="entry name" value="CheY-like_superfamily"/>
</dbReference>
<evidence type="ECO:0000256" key="1">
    <source>
        <dbReference type="ARBA" id="ARBA00022679"/>
    </source>
</evidence>
<protein>
    <recommendedName>
        <fullName evidence="5">ANTAR domain-containing protein</fullName>
    </recommendedName>
</protein>
<name>A0A1V0AJF9_9ACTN</name>
<evidence type="ECO:0000256" key="4">
    <source>
        <dbReference type="ARBA" id="ARBA00023163"/>
    </source>
</evidence>
<keyword evidence="1" id="KW-0808">Transferase</keyword>